<dbReference type="PANTHER" id="PTHR30502:SF4">
    <property type="entry name" value="5-KETO-4-DEOXY-D-GLUCARATE ALDOLASE"/>
    <property type="match status" value="1"/>
</dbReference>
<evidence type="ECO:0000313" key="10">
    <source>
        <dbReference type="Proteomes" id="UP000628017"/>
    </source>
</evidence>
<dbReference type="EMBL" id="BMKA01000001">
    <property type="protein sequence ID" value="GGA07646.1"/>
    <property type="molecule type" value="Genomic_DNA"/>
</dbReference>
<dbReference type="GO" id="GO:0016832">
    <property type="term" value="F:aldehyde-lyase activity"/>
    <property type="evidence" value="ECO:0007669"/>
    <property type="project" value="TreeGrafter"/>
</dbReference>
<dbReference type="InterPro" id="IPR050251">
    <property type="entry name" value="HpcH-HpaI_aldolase"/>
</dbReference>
<dbReference type="Proteomes" id="UP000628017">
    <property type="component" value="Unassembled WGS sequence"/>
</dbReference>
<dbReference type="FunFam" id="3.20.20.60:FF:000004">
    <property type="entry name" value="5-keto-4-deoxy-D-glucarate aldolase"/>
    <property type="match status" value="1"/>
</dbReference>
<organism evidence="9 10">
    <name type="scientific">Neptunicoccus cionae</name>
    <dbReference type="NCBI Taxonomy" id="2035344"/>
    <lineage>
        <taxon>Bacteria</taxon>
        <taxon>Pseudomonadati</taxon>
        <taxon>Pseudomonadota</taxon>
        <taxon>Alphaproteobacteria</taxon>
        <taxon>Rhodobacterales</taxon>
        <taxon>Paracoccaceae</taxon>
        <taxon>Neptunicoccus</taxon>
    </lineage>
</organism>
<keyword evidence="10" id="KW-1185">Reference proteome</keyword>
<evidence type="ECO:0000256" key="2">
    <source>
        <dbReference type="ARBA" id="ARBA00005568"/>
    </source>
</evidence>
<evidence type="ECO:0000256" key="7">
    <source>
        <dbReference type="ARBA" id="ARBA00068169"/>
    </source>
</evidence>
<gene>
    <name evidence="9" type="ORF">GCM10011498_04350</name>
</gene>
<dbReference type="GO" id="GO:0005737">
    <property type="term" value="C:cytoplasm"/>
    <property type="evidence" value="ECO:0007669"/>
    <property type="project" value="TreeGrafter"/>
</dbReference>
<evidence type="ECO:0000256" key="3">
    <source>
        <dbReference type="ARBA" id="ARBA00022723"/>
    </source>
</evidence>
<comment type="catalytic activity">
    <reaction evidence="6">
        <text>D-glyceraldehyde + pyruvate = 2-dehydro-3-deoxy-L-galactonate</text>
        <dbReference type="Rhea" id="RHEA:80055"/>
        <dbReference type="ChEBI" id="CHEBI:15361"/>
        <dbReference type="ChEBI" id="CHEBI:17378"/>
        <dbReference type="ChEBI" id="CHEBI:75545"/>
    </reaction>
</comment>
<evidence type="ECO:0000259" key="8">
    <source>
        <dbReference type="Pfam" id="PF03328"/>
    </source>
</evidence>
<evidence type="ECO:0000256" key="4">
    <source>
        <dbReference type="ARBA" id="ARBA00023239"/>
    </source>
</evidence>
<dbReference type="InterPro" id="IPR015813">
    <property type="entry name" value="Pyrv/PenolPyrv_kinase-like_dom"/>
</dbReference>
<evidence type="ECO:0000256" key="5">
    <source>
        <dbReference type="ARBA" id="ARBA00023317"/>
    </source>
</evidence>
<comment type="similarity">
    <text evidence="2">Belongs to the HpcH/HpaI aldolase family.</text>
</comment>
<dbReference type="SUPFAM" id="SSF51621">
    <property type="entry name" value="Phosphoenolpyruvate/pyruvate domain"/>
    <property type="match status" value="1"/>
</dbReference>
<dbReference type="AlphaFoldDB" id="A0A916QU26"/>
<dbReference type="Gene3D" id="3.20.20.60">
    <property type="entry name" value="Phosphoenolpyruvate-binding domains"/>
    <property type="match status" value="1"/>
</dbReference>
<dbReference type="InterPro" id="IPR040442">
    <property type="entry name" value="Pyrv_kinase-like_dom_sf"/>
</dbReference>
<keyword evidence="5" id="KW-0670">Pyruvate</keyword>
<evidence type="ECO:0000256" key="1">
    <source>
        <dbReference type="ARBA" id="ARBA00001968"/>
    </source>
</evidence>
<sequence length="255" mass="26442">MAAPVNTLKEKLAAGQLQTGCWLTLAQPYASEIAGTAGFDWVLIDGEHAPNGIGQISSQIGALQGSKSAIAVRVPVGEDWIIKQVLDAGAQTVMVPMVETGAQARAMVRATRYAPDGVRGVGASVGRASHWTGIADYSTTANAQMCLIVQVEAQRGLENLDDILAVEGVDAVFIGPADLAADMGYLGELDAPEVMAAMEDAVLRIRAAGKAAGIMCTDPDFAQQAISWGVNFAAVAVDAITLTTGLRRAASAFKD</sequence>
<dbReference type="RefSeq" id="WP_188670471.1">
    <property type="nucleotide sequence ID" value="NZ_BMKA01000001.1"/>
</dbReference>
<dbReference type="PANTHER" id="PTHR30502">
    <property type="entry name" value="2-KETO-3-DEOXY-L-RHAMNONATE ALDOLASE"/>
    <property type="match status" value="1"/>
</dbReference>
<feature type="domain" description="HpcH/HpaI aldolase/citrate lyase" evidence="8">
    <location>
        <begin position="18"/>
        <end position="241"/>
    </location>
</feature>
<protein>
    <recommendedName>
        <fullName evidence="7">Hydroxypyruvate/pyruvate aldolase</fullName>
    </recommendedName>
</protein>
<evidence type="ECO:0000313" key="9">
    <source>
        <dbReference type="EMBL" id="GGA07646.1"/>
    </source>
</evidence>
<keyword evidence="3" id="KW-0479">Metal-binding</keyword>
<evidence type="ECO:0000256" key="6">
    <source>
        <dbReference type="ARBA" id="ARBA00045074"/>
    </source>
</evidence>
<comment type="caution">
    <text evidence="9">The sequence shown here is derived from an EMBL/GenBank/DDBJ whole genome shotgun (WGS) entry which is preliminary data.</text>
</comment>
<dbReference type="Pfam" id="PF03328">
    <property type="entry name" value="HpcH_HpaI"/>
    <property type="match status" value="1"/>
</dbReference>
<accession>A0A916QU26</accession>
<reference evidence="9" key="2">
    <citation type="submission" date="2020-09" db="EMBL/GenBank/DDBJ databases">
        <authorList>
            <person name="Sun Q."/>
            <person name="Zhou Y."/>
        </authorList>
    </citation>
    <scope>NUCLEOTIDE SEQUENCE</scope>
    <source>
        <strain evidence="9">CGMCC 1.15880</strain>
    </source>
</reference>
<comment type="cofactor">
    <cofactor evidence="1">
        <name>a divalent metal cation</name>
        <dbReference type="ChEBI" id="CHEBI:60240"/>
    </cofactor>
</comment>
<dbReference type="GO" id="GO:0046872">
    <property type="term" value="F:metal ion binding"/>
    <property type="evidence" value="ECO:0007669"/>
    <property type="project" value="UniProtKB-KW"/>
</dbReference>
<proteinExistence type="inferred from homology"/>
<reference evidence="9" key="1">
    <citation type="journal article" date="2014" name="Int. J. Syst. Evol. Microbiol.">
        <title>Complete genome sequence of Corynebacterium casei LMG S-19264T (=DSM 44701T), isolated from a smear-ripened cheese.</title>
        <authorList>
            <consortium name="US DOE Joint Genome Institute (JGI-PGF)"/>
            <person name="Walter F."/>
            <person name="Albersmeier A."/>
            <person name="Kalinowski J."/>
            <person name="Ruckert C."/>
        </authorList>
    </citation>
    <scope>NUCLEOTIDE SEQUENCE</scope>
    <source>
        <strain evidence="9">CGMCC 1.15880</strain>
    </source>
</reference>
<name>A0A916QU26_9RHOB</name>
<keyword evidence="4" id="KW-0456">Lyase</keyword>
<dbReference type="InterPro" id="IPR005000">
    <property type="entry name" value="Aldolase/citrate-lyase_domain"/>
</dbReference>